<keyword evidence="6" id="KW-0808">Transferase</keyword>
<sequence>MAGGRRRGANKAKAKSQLSLGDLVLAKVKGFPAWPAKVDFVGFEFQISRPEDWERAPDPKKYFVQFFGTQEIRLYEQKYRSRNTGASHFAPLFSSHHRAFVAPADIQAFTSEAKCKLSARCQGKTVKYFAQAVKEICLAFEELQKEKSSGLEYDIDRSAVGSEAPSVDRGEADGGDDLKDGTGTVLSNGETKIEEIGEFDSKLEPCSNSRGETDSEDLKHSISFNADDISSPVTSSEKNNKVSNGLQLKEELSSENASNLKEEASGDKKDVDFKHTVKGQTSLTNGHKLKKMTSGLKRRSVALVEGQKDIAAVTSLKDDSSGQCVDNSDSGEQLKDRTKSKSASGGSLMEFSPDAFRSDSDIGDGKTANDVLKVKKNLKMSDDIQDKVANSKGEIRGNKKRAQLGSGKVKLGTDELLNPVKKAKGVDLKDDATKVSLSKRMTSDVSGSKSLENKVVKHSDIKVSTSNMKTEMVLALRAQTAKANVRSDVSNDEAVLPLTKRRKRALEAMSDSSTLDSDDKVGKNSHELKNDVSCSNTVKPPAPQLLKRRRPVCLFDDEDDDEQPKTPVHGGSSRNVKAPLPFSDISKSTDPSNESPVNAQQSAAAGDSTGFENRSSKEFSSLLCNTSMSPNQLENVDTGFASHVAISPVEPESENLSLKETKTISVSPTKSPHLVSSNKPNAEQHKASKPLVNKGSGTGTQKKVQAVAGKGLSLISDIVKSSQNQVVSQKNKSAPSGEKPKVTPKAVSRMNDHIVLTETLLEHGSLPSEILEASRDDRNSSLIDSKAPESSMSMKHLIAAAQAKRREAHLLHFSLGNPIATFASVSDLQGRSPSPSAVQPLLSGTSNMIQSDIQGFNNRTNFDSPSHGHQSAARSQLDTEEIEERRVSSGHRAGGGSLSGGTEAAVARDAFEGMIETLSRTKESIGRATRLAIDCAKYGIANEVVELLIRKLESESSCHRKVDLFFLVDSITQCIAGASYVPTVQAALPRLLGAAAPSGAGARENRRQCLKVLRLWLERKIFPELILKRYMDDIGISNDDTSSGFSLRRPSRAERAIDDPIREMEGMLVDEYGSNATFQLPGFLSSHVFEDDEEEDLPSSTYKEASEASPVEQTRASGESETCTVTPNDRRHCILEDVDGELEMEDVSGHPKDENGLIEIDSPQNGIDRILDPASNNFIAPTSMAPLPSAVQSQPSIMSQPLLQPQPLVQSSPRLAFQPPVPREYCSSTPNGNKIVQMAGSTPHGSHIDTAAKNELFTQQSPCFVPTGICNSREPSGFNPSRQLEYGHNDMYLNPQASQPNQQFQQGNTPFVQRPLHPSLPQTSSSHFSFTKPAIQQHPHQHYPRPHALPSHPDNQMRFVADEQWRMSSGEFNTDTQRGVWMGGRRTPPQSGPPFVQEGFFRPPLERQPTNNMGFQMPATNNLPAGPPIPGLWVVRQVMDFHYVQLQRKFHCVDKSSYHLKAVLEIVETIGRTVYIVIFPDKCIQGTYASECRPMFLTCNHPGILDAVSVANEVVGNVEKRKARVWANSVVYTLDDMVFLCLDGTEDGSVINWFSLALCLLPNTFSLLVSDANSKPALTPTTTAVNPNFIFSSRTDHPPQPNFILSSPAQTIHTSVFTHQRRRPPAQSSSTASLRPDQTARISKASLRRPRLPSSRSVRSALFRLPLQVLQYHGRGPSISVFDALDHVVLAMESNFKIMVSKLTFFYVSGASIFGVILTITFCSEYVLATFFHGRVNVTLTSLLVSKSYVLAMLFSFLEYFVEIGFFPGLKEYWWISNVGLVMVIIGEVIRKMAIITAGKAFTHIIKVYHEEHHELVTHGVYRFVRHPGYCGFLIWAVGIQIMLCNPITTVAFSIIVWHFFAKRIPYEEYFLRQFFESEYEEYAQRVPSGVPFVK</sequence>
<comment type="cofactor">
    <cofactor evidence="6">
        <name>Zn(2+)</name>
        <dbReference type="ChEBI" id="CHEBI:29105"/>
    </cofactor>
    <text evidence="6">Divalent metal cations. Probably Zn(2+).</text>
</comment>
<dbReference type="Pfam" id="PF04818">
    <property type="entry name" value="CID"/>
    <property type="match status" value="1"/>
</dbReference>
<dbReference type="PROSITE" id="PS51564">
    <property type="entry name" value="SAM_ICMT"/>
    <property type="match status" value="1"/>
</dbReference>
<evidence type="ECO:0000313" key="11">
    <source>
        <dbReference type="Proteomes" id="UP000827721"/>
    </source>
</evidence>
<feature type="region of interest" description="Disordered" evidence="7">
    <location>
        <begin position="156"/>
        <end position="186"/>
    </location>
</feature>
<dbReference type="EC" id="2.1.1.100" evidence="6"/>
<feature type="domain" description="CID" evidence="9">
    <location>
        <begin position="903"/>
        <end position="1038"/>
    </location>
</feature>
<keyword evidence="2" id="KW-0507">mRNA processing</keyword>
<dbReference type="Pfam" id="PF00855">
    <property type="entry name" value="PWWP"/>
    <property type="match status" value="1"/>
</dbReference>
<dbReference type="Gene3D" id="1.20.120.1630">
    <property type="match status" value="1"/>
</dbReference>
<dbReference type="SMART" id="SM00293">
    <property type="entry name" value="PWWP"/>
    <property type="match status" value="1"/>
</dbReference>
<feature type="compositionally biased region" description="Polar residues" evidence="7">
    <location>
        <begin position="663"/>
        <end position="681"/>
    </location>
</feature>
<feature type="compositionally biased region" description="Polar residues" evidence="7">
    <location>
        <begin position="585"/>
        <end position="603"/>
    </location>
</feature>
<evidence type="ECO:0000259" key="8">
    <source>
        <dbReference type="PROSITE" id="PS50812"/>
    </source>
</evidence>
<proteinExistence type="inferred from homology"/>
<evidence type="ECO:0000256" key="5">
    <source>
        <dbReference type="ARBA" id="ARBA00023136"/>
    </source>
</evidence>
<evidence type="ECO:0000313" key="10">
    <source>
        <dbReference type="EMBL" id="KAH7569817.1"/>
    </source>
</evidence>
<dbReference type="InterPro" id="IPR008942">
    <property type="entry name" value="ENTH_VHS"/>
</dbReference>
<keyword evidence="4 6" id="KW-1133">Transmembrane helix</keyword>
<evidence type="ECO:0000256" key="3">
    <source>
        <dbReference type="ARBA" id="ARBA00022692"/>
    </source>
</evidence>
<comment type="catalytic activity">
    <reaction evidence="6">
        <text>[protein]-C-terminal S-[(2E,6E)-farnesyl]-L-cysteine + S-adenosyl-L-methionine = [protein]-C-terminal S-[(2E,6E)-farnesyl]-L-cysteine methyl ester + S-adenosyl-L-homocysteine</text>
        <dbReference type="Rhea" id="RHEA:21672"/>
        <dbReference type="Rhea" id="RHEA-COMP:12125"/>
        <dbReference type="Rhea" id="RHEA-COMP:12126"/>
        <dbReference type="ChEBI" id="CHEBI:57856"/>
        <dbReference type="ChEBI" id="CHEBI:59789"/>
        <dbReference type="ChEBI" id="CHEBI:90510"/>
        <dbReference type="ChEBI" id="CHEBI:90511"/>
        <dbReference type="EC" id="2.1.1.100"/>
    </reaction>
</comment>
<feature type="compositionally biased region" description="Basic residues" evidence="7">
    <location>
        <begin position="287"/>
        <end position="300"/>
    </location>
</feature>
<dbReference type="SMART" id="SM00582">
    <property type="entry name" value="RPR"/>
    <property type="match status" value="1"/>
</dbReference>
<feature type="region of interest" description="Disordered" evidence="7">
    <location>
        <begin position="315"/>
        <end position="367"/>
    </location>
</feature>
<feature type="transmembrane region" description="Helical" evidence="6">
    <location>
        <begin position="1833"/>
        <end position="1861"/>
    </location>
</feature>
<feature type="region of interest" description="Disordered" evidence="7">
    <location>
        <begin position="224"/>
        <end position="301"/>
    </location>
</feature>
<dbReference type="EMBL" id="JAFEMO010000005">
    <property type="protein sequence ID" value="KAH7569817.1"/>
    <property type="molecule type" value="Genomic_DNA"/>
</dbReference>
<dbReference type="InterPro" id="IPR006569">
    <property type="entry name" value="CID_dom"/>
</dbReference>
<evidence type="ECO:0000256" key="1">
    <source>
        <dbReference type="ARBA" id="ARBA00004141"/>
    </source>
</evidence>
<dbReference type="InterPro" id="IPR025770">
    <property type="entry name" value="PPMT_MeTrfase"/>
</dbReference>
<dbReference type="Gene3D" id="2.30.30.140">
    <property type="match status" value="1"/>
</dbReference>
<feature type="region of interest" description="Disordered" evidence="7">
    <location>
        <begin position="1090"/>
        <end position="1125"/>
    </location>
</feature>
<feature type="compositionally biased region" description="Basic and acidic residues" evidence="7">
    <location>
        <begin position="166"/>
        <end position="180"/>
    </location>
</feature>
<organism evidence="10 11">
    <name type="scientific">Xanthoceras sorbifolium</name>
    <dbReference type="NCBI Taxonomy" id="99658"/>
    <lineage>
        <taxon>Eukaryota</taxon>
        <taxon>Viridiplantae</taxon>
        <taxon>Streptophyta</taxon>
        <taxon>Embryophyta</taxon>
        <taxon>Tracheophyta</taxon>
        <taxon>Spermatophyta</taxon>
        <taxon>Magnoliopsida</taxon>
        <taxon>eudicotyledons</taxon>
        <taxon>Gunneridae</taxon>
        <taxon>Pentapetalae</taxon>
        <taxon>rosids</taxon>
        <taxon>malvids</taxon>
        <taxon>Sapindales</taxon>
        <taxon>Sapindaceae</taxon>
        <taxon>Xanthoceroideae</taxon>
        <taxon>Xanthoceras</taxon>
    </lineage>
</organism>
<dbReference type="PANTHER" id="PTHR12550">
    <property type="entry name" value="HEPATOMA-DERIVED GROWTH FACTOR-RELATED"/>
    <property type="match status" value="1"/>
</dbReference>
<dbReference type="PROSITE" id="PS51391">
    <property type="entry name" value="CID"/>
    <property type="match status" value="1"/>
</dbReference>
<feature type="domain" description="PWWP" evidence="8">
    <location>
        <begin position="20"/>
        <end position="71"/>
    </location>
</feature>
<feature type="region of interest" description="Disordered" evidence="7">
    <location>
        <begin position="723"/>
        <end position="745"/>
    </location>
</feature>
<protein>
    <recommendedName>
        <fullName evidence="6">Protein-S-isoprenylcysteine O-methyltransferase</fullName>
        <ecNumber evidence="6">2.1.1.100</ecNumber>
    </recommendedName>
</protein>
<feature type="compositionally biased region" description="Basic and acidic residues" evidence="7">
    <location>
        <begin position="517"/>
        <end position="530"/>
    </location>
</feature>
<keyword evidence="11" id="KW-1185">Reference proteome</keyword>
<evidence type="ECO:0000256" key="4">
    <source>
        <dbReference type="ARBA" id="ARBA00022989"/>
    </source>
</evidence>
<dbReference type="PROSITE" id="PS50812">
    <property type="entry name" value="PWWP"/>
    <property type="match status" value="1"/>
</dbReference>
<feature type="compositionally biased region" description="Polar residues" evidence="7">
    <location>
        <begin position="231"/>
        <end position="246"/>
    </location>
</feature>
<dbReference type="Gene3D" id="1.25.40.90">
    <property type="match status" value="1"/>
</dbReference>
<dbReference type="SUPFAM" id="SSF63748">
    <property type="entry name" value="Tudor/PWWP/MBT"/>
    <property type="match status" value="1"/>
</dbReference>
<feature type="region of interest" description="Disordered" evidence="7">
    <location>
        <begin position="1374"/>
        <end position="1396"/>
    </location>
</feature>
<evidence type="ECO:0000259" key="9">
    <source>
        <dbReference type="PROSITE" id="PS51391"/>
    </source>
</evidence>
<feature type="compositionally biased region" description="Polar residues" evidence="7">
    <location>
        <begin position="857"/>
        <end position="876"/>
    </location>
</feature>
<feature type="region of interest" description="Disordered" evidence="7">
    <location>
        <begin position="1617"/>
        <end position="1638"/>
    </location>
</feature>
<reference evidence="10 11" key="1">
    <citation type="submission" date="2021-02" db="EMBL/GenBank/DDBJ databases">
        <title>Plant Genome Project.</title>
        <authorList>
            <person name="Zhang R.-G."/>
        </authorList>
    </citation>
    <scope>NUCLEOTIDE SEQUENCE [LARGE SCALE GENOMIC DNA]</scope>
    <source>
        <tissue evidence="10">Leaves</tissue>
    </source>
</reference>
<evidence type="ECO:0000256" key="2">
    <source>
        <dbReference type="ARBA" id="ARBA00022664"/>
    </source>
</evidence>
<dbReference type="InterPro" id="IPR000313">
    <property type="entry name" value="PWWP_dom"/>
</dbReference>
<dbReference type="Proteomes" id="UP000827721">
    <property type="component" value="Unassembled WGS sequence"/>
</dbReference>
<comment type="caution">
    <text evidence="10">The sequence shown here is derived from an EMBL/GenBank/DDBJ whole genome shotgun (WGS) entry which is preliminary data.</text>
</comment>
<feature type="transmembrane region" description="Helical" evidence="6">
    <location>
        <begin position="1773"/>
        <end position="1790"/>
    </location>
</feature>
<keyword evidence="6" id="KW-0489">Methyltransferase</keyword>
<feature type="region of interest" description="Disordered" evidence="7">
    <location>
        <begin position="857"/>
        <end position="901"/>
    </location>
</feature>
<feature type="transmembrane region" description="Helical" evidence="6">
    <location>
        <begin position="1705"/>
        <end position="1728"/>
    </location>
</feature>
<comment type="similarity">
    <text evidence="6">Belongs to the class VI-like SAM-binding methyltransferase superfamily. Isoprenylcysteine carboxyl methyltransferase family.</text>
</comment>
<keyword evidence="6" id="KW-0256">Endoplasmic reticulum</keyword>
<comment type="caution">
    <text evidence="6">Lacks conserved residue(s) required for the propagation of feature annotation.</text>
</comment>
<dbReference type="Pfam" id="PF04140">
    <property type="entry name" value="ICMT"/>
    <property type="match status" value="1"/>
</dbReference>
<name>A0ABQ8I048_9ROSI</name>
<dbReference type="PANTHER" id="PTHR12550:SF70">
    <property type="entry name" value="JIL-1 ANCHORING AND STABILIZING PROTEIN, ISOFORM A"/>
    <property type="match status" value="1"/>
</dbReference>
<feature type="compositionally biased region" description="Polar residues" evidence="7">
    <location>
        <begin position="723"/>
        <end position="734"/>
    </location>
</feature>
<feature type="region of interest" description="Disordered" evidence="7">
    <location>
        <begin position="507"/>
        <end position="614"/>
    </location>
</feature>
<comment type="subcellular location">
    <subcellularLocation>
        <location evidence="6">Endoplasmic reticulum membrane</location>
        <topology evidence="6">Multi-pass membrane protein</topology>
    </subcellularLocation>
    <subcellularLocation>
        <location evidence="1">Membrane</location>
        <topology evidence="1">Multi-pass membrane protein</topology>
    </subcellularLocation>
</comment>
<feature type="region of interest" description="Disordered" evidence="7">
    <location>
        <begin position="651"/>
        <end position="700"/>
    </location>
</feature>
<evidence type="ECO:0000256" key="6">
    <source>
        <dbReference type="RuleBase" id="RU362022"/>
    </source>
</evidence>
<dbReference type="InterPro" id="IPR007269">
    <property type="entry name" value="ICMT_MeTrfase"/>
</dbReference>
<gene>
    <name evidence="10" type="ORF">JRO89_XS05G0003600</name>
</gene>
<feature type="compositionally biased region" description="Polar residues" evidence="7">
    <location>
        <begin position="321"/>
        <end position="331"/>
    </location>
</feature>
<keyword evidence="3 6" id="KW-0812">Transmembrane</keyword>
<accession>A0ABQ8I048</accession>
<keyword evidence="5 6" id="KW-0472">Membrane</keyword>
<keyword evidence="6" id="KW-0949">S-adenosyl-L-methionine</keyword>
<feature type="compositionally biased region" description="Polar residues" evidence="7">
    <location>
        <begin position="1111"/>
        <end position="1125"/>
    </location>
</feature>
<feature type="compositionally biased region" description="Basic and acidic residues" evidence="7">
    <location>
        <begin position="260"/>
        <end position="275"/>
    </location>
</feature>
<evidence type="ECO:0000256" key="7">
    <source>
        <dbReference type="SAM" id="MobiDB-lite"/>
    </source>
</evidence>